<feature type="domain" description="PAC" evidence="10">
    <location>
        <begin position="200"/>
        <end position="252"/>
    </location>
</feature>
<evidence type="ECO:0000259" key="8">
    <source>
        <dbReference type="PROSITE" id="PS50111"/>
    </source>
</evidence>
<dbReference type="Proteomes" id="UP000313645">
    <property type="component" value="Unassembled WGS sequence"/>
</dbReference>
<evidence type="ECO:0000313" key="12">
    <source>
        <dbReference type="Proteomes" id="UP000313645"/>
    </source>
</evidence>
<sequence>MFRGASVKRLVNEITDLLERFDSPHGSEMPSMDRLADHPELQRRLLGAIERVNARDADLRAQVENLDETLQASRVSARQAERLAEERLREEEARSHALEARCAQYEQVVADWEAESRVWNMIQSTLTEGVWDFVVVNGRIEDPSSCMRITDAFRRLLGYTAEELPDGMDSQVSITHPDDLPKILETFERHILDSQGEGEYIHEFRMKHKTRGYCWYRERGRAVRDDRGKLIRVIGAVRDITDERSAREAHEKLVTSNQDAYRQISEVVDVISGIASQTNLLALNAAIEAARAGEVGRGFSVVADEVKQLADRTQEATNRIQRMLEAQKSAADPGNAGPLR</sequence>
<evidence type="ECO:0000256" key="4">
    <source>
        <dbReference type="ARBA" id="ARBA00023136"/>
    </source>
</evidence>
<gene>
    <name evidence="11" type="ORF">EZI54_00845</name>
</gene>
<evidence type="ECO:0000259" key="9">
    <source>
        <dbReference type="PROSITE" id="PS50112"/>
    </source>
</evidence>
<keyword evidence="5 6" id="KW-0807">Transducer</keyword>
<dbReference type="InterPro" id="IPR000700">
    <property type="entry name" value="PAS-assoc_C"/>
</dbReference>
<dbReference type="Pfam" id="PF08447">
    <property type="entry name" value="PAS_3"/>
    <property type="match status" value="1"/>
</dbReference>
<protein>
    <submittedName>
        <fullName evidence="11">PAS domain-containing methyl-accepting chemotaxis protein</fullName>
    </submittedName>
</protein>
<evidence type="ECO:0000256" key="1">
    <source>
        <dbReference type="ARBA" id="ARBA00004370"/>
    </source>
</evidence>
<keyword evidence="3" id="KW-1133">Transmembrane helix</keyword>
<dbReference type="RefSeq" id="WP_131478070.1">
    <property type="nucleotide sequence ID" value="NZ_SJDL01000001.1"/>
</dbReference>
<dbReference type="CDD" id="cd00130">
    <property type="entry name" value="PAS"/>
    <property type="match status" value="1"/>
</dbReference>
<keyword evidence="12" id="KW-1185">Reference proteome</keyword>
<dbReference type="PANTHER" id="PTHR32089:SF112">
    <property type="entry name" value="LYSOZYME-LIKE PROTEIN-RELATED"/>
    <property type="match status" value="1"/>
</dbReference>
<dbReference type="PANTHER" id="PTHR32089">
    <property type="entry name" value="METHYL-ACCEPTING CHEMOTAXIS PROTEIN MCPB"/>
    <property type="match status" value="1"/>
</dbReference>
<dbReference type="NCBIfam" id="TIGR00229">
    <property type="entry name" value="sensory_box"/>
    <property type="match status" value="1"/>
</dbReference>
<dbReference type="PROSITE" id="PS50112">
    <property type="entry name" value="PAS"/>
    <property type="match status" value="1"/>
</dbReference>
<evidence type="ECO:0000313" key="11">
    <source>
        <dbReference type="EMBL" id="TBW59533.1"/>
    </source>
</evidence>
<evidence type="ECO:0000256" key="5">
    <source>
        <dbReference type="ARBA" id="ARBA00023224"/>
    </source>
</evidence>
<name>A0ABY1ZUH1_9GAMM</name>
<dbReference type="SMART" id="SM00283">
    <property type="entry name" value="MA"/>
    <property type="match status" value="1"/>
</dbReference>
<evidence type="ECO:0000259" key="10">
    <source>
        <dbReference type="PROSITE" id="PS50113"/>
    </source>
</evidence>
<dbReference type="InterPro" id="IPR000014">
    <property type="entry name" value="PAS"/>
</dbReference>
<comment type="caution">
    <text evidence="11">The sequence shown here is derived from an EMBL/GenBank/DDBJ whole genome shotgun (WGS) entry which is preliminary data.</text>
</comment>
<evidence type="ECO:0000256" key="2">
    <source>
        <dbReference type="ARBA" id="ARBA00022692"/>
    </source>
</evidence>
<dbReference type="PROSITE" id="PS50111">
    <property type="entry name" value="CHEMOTAXIS_TRANSDUC_2"/>
    <property type="match status" value="1"/>
</dbReference>
<dbReference type="Pfam" id="PF00015">
    <property type="entry name" value="MCPsignal"/>
    <property type="match status" value="1"/>
</dbReference>
<dbReference type="InterPro" id="IPR004089">
    <property type="entry name" value="MCPsignal_dom"/>
</dbReference>
<reference evidence="11 12" key="1">
    <citation type="submission" date="2019-02" db="EMBL/GenBank/DDBJ databases">
        <title>Marinobacter halodurans sp. nov., a marine bacterium isolated from sea tidal flat.</title>
        <authorList>
            <person name="Yoo Y."/>
            <person name="Lee D.W."/>
            <person name="Kim B.S."/>
            <person name="Kim J.-J."/>
        </authorList>
    </citation>
    <scope>NUCLEOTIDE SEQUENCE [LARGE SCALE GENOMIC DNA]</scope>
    <source>
        <strain evidence="11 12">YJ-S3-2</strain>
    </source>
</reference>
<feature type="coiled-coil region" evidence="7">
    <location>
        <begin position="49"/>
        <end position="115"/>
    </location>
</feature>
<dbReference type="SUPFAM" id="SSF55785">
    <property type="entry name" value="PYP-like sensor domain (PAS domain)"/>
    <property type="match status" value="1"/>
</dbReference>
<keyword evidence="4" id="KW-0472">Membrane</keyword>
<dbReference type="InterPro" id="IPR013655">
    <property type="entry name" value="PAS_fold_3"/>
</dbReference>
<dbReference type="SUPFAM" id="SSF58104">
    <property type="entry name" value="Methyl-accepting chemotaxis protein (MCP) signaling domain"/>
    <property type="match status" value="1"/>
</dbReference>
<evidence type="ECO:0000256" key="3">
    <source>
        <dbReference type="ARBA" id="ARBA00022989"/>
    </source>
</evidence>
<keyword evidence="7" id="KW-0175">Coiled coil</keyword>
<proteinExistence type="predicted"/>
<keyword evidence="2" id="KW-0812">Transmembrane</keyword>
<evidence type="ECO:0000256" key="7">
    <source>
        <dbReference type="SAM" id="Coils"/>
    </source>
</evidence>
<dbReference type="InterPro" id="IPR001610">
    <property type="entry name" value="PAC"/>
</dbReference>
<dbReference type="Gene3D" id="6.10.250.3200">
    <property type="match status" value="1"/>
</dbReference>
<comment type="subcellular location">
    <subcellularLocation>
        <location evidence="1">Membrane</location>
    </subcellularLocation>
</comment>
<feature type="domain" description="Methyl-accepting transducer" evidence="8">
    <location>
        <begin position="262"/>
        <end position="326"/>
    </location>
</feature>
<dbReference type="PROSITE" id="PS50113">
    <property type="entry name" value="PAC"/>
    <property type="match status" value="1"/>
</dbReference>
<evidence type="ECO:0000256" key="6">
    <source>
        <dbReference type="PROSITE-ProRule" id="PRU00284"/>
    </source>
</evidence>
<accession>A0ABY1ZUH1</accession>
<dbReference type="Gene3D" id="3.30.450.20">
    <property type="entry name" value="PAS domain"/>
    <property type="match status" value="1"/>
</dbReference>
<dbReference type="SMART" id="SM00086">
    <property type="entry name" value="PAC"/>
    <property type="match status" value="1"/>
</dbReference>
<organism evidence="11 12">
    <name type="scientific">Marinobacter halodurans</name>
    <dbReference type="NCBI Taxonomy" id="2528979"/>
    <lineage>
        <taxon>Bacteria</taxon>
        <taxon>Pseudomonadati</taxon>
        <taxon>Pseudomonadota</taxon>
        <taxon>Gammaproteobacteria</taxon>
        <taxon>Pseudomonadales</taxon>
        <taxon>Marinobacteraceae</taxon>
        <taxon>Marinobacter</taxon>
    </lineage>
</organism>
<dbReference type="InterPro" id="IPR035965">
    <property type="entry name" value="PAS-like_dom_sf"/>
</dbReference>
<feature type="domain" description="PAS" evidence="9">
    <location>
        <begin position="149"/>
        <end position="194"/>
    </location>
</feature>
<dbReference type="EMBL" id="SJDL01000001">
    <property type="protein sequence ID" value="TBW59533.1"/>
    <property type="molecule type" value="Genomic_DNA"/>
</dbReference>